<dbReference type="GO" id="GO:0015629">
    <property type="term" value="C:actin cytoskeleton"/>
    <property type="evidence" value="ECO:0007669"/>
    <property type="project" value="TreeGrafter"/>
</dbReference>
<feature type="domain" description="Calponin-homology (CH)" evidence="2">
    <location>
        <begin position="6"/>
        <end position="111"/>
    </location>
</feature>
<dbReference type="EMBL" id="BT076101">
    <property type="protein sequence ID" value="ACO10525.1"/>
    <property type="molecule type" value="mRNA"/>
</dbReference>
<gene>
    <name evidence="3" type="primary">MYPH</name>
</gene>
<dbReference type="PRINTS" id="PR00888">
    <property type="entry name" value="SM22CALPONIN"/>
</dbReference>
<accession>C1BNC2</accession>
<dbReference type="GO" id="GO:0007015">
    <property type="term" value="P:actin filament organization"/>
    <property type="evidence" value="ECO:0007669"/>
    <property type="project" value="TreeGrafter"/>
</dbReference>
<dbReference type="Pfam" id="PF00307">
    <property type="entry name" value="CH"/>
    <property type="match status" value="1"/>
</dbReference>
<dbReference type="EMBL" id="BT077305">
    <property type="protein sequence ID" value="ACO11729.1"/>
    <property type="molecule type" value="mRNA"/>
</dbReference>
<evidence type="ECO:0000313" key="3">
    <source>
        <dbReference type="EMBL" id="ACO10525.1"/>
    </source>
</evidence>
<dbReference type="PROSITE" id="PS50021">
    <property type="entry name" value="CH"/>
    <property type="match status" value="1"/>
</dbReference>
<dbReference type="Gene3D" id="1.10.418.10">
    <property type="entry name" value="Calponin-like domain"/>
    <property type="match status" value="1"/>
</dbReference>
<dbReference type="PROSITE" id="PS51122">
    <property type="entry name" value="CALPONIN_2"/>
    <property type="match status" value="1"/>
</dbReference>
<dbReference type="PANTHER" id="PTHR47385:SF22">
    <property type="entry name" value="GH21596P"/>
    <property type="match status" value="1"/>
</dbReference>
<dbReference type="AlphaFoldDB" id="C1BNC2"/>
<reference evidence="3" key="1">
    <citation type="submission" date="2009-03" db="EMBL/GenBank/DDBJ databases">
        <title>Caligus rogercresseyi ESTs and full-length cDNAs.</title>
        <authorList>
            <person name="Yasuike M."/>
            <person name="von Schalburg K."/>
            <person name="Cooper G."/>
            <person name="Leong J."/>
            <person name="Jones S.R.M."/>
            <person name="Koop B.F."/>
        </authorList>
    </citation>
    <scope>NUCLEOTIDE SEQUENCE</scope>
    <source>
        <tissue evidence="3">Whole tissue</tissue>
    </source>
</reference>
<dbReference type="Pfam" id="PF00402">
    <property type="entry name" value="Calponin"/>
    <property type="match status" value="1"/>
</dbReference>
<dbReference type="PANTHER" id="PTHR47385">
    <property type="entry name" value="CALPONIN"/>
    <property type="match status" value="1"/>
</dbReference>
<dbReference type="InterPro" id="IPR050606">
    <property type="entry name" value="Calponin-like"/>
</dbReference>
<dbReference type="GO" id="GO:0051015">
    <property type="term" value="F:actin filament binding"/>
    <property type="evidence" value="ECO:0007669"/>
    <property type="project" value="TreeGrafter"/>
</dbReference>
<protein>
    <submittedName>
        <fullName evidence="3">Myophilin</fullName>
    </submittedName>
</protein>
<organism evidence="3">
    <name type="scientific">Caligus rogercresseyi</name>
    <name type="common">Sea louse</name>
    <dbReference type="NCBI Taxonomy" id="217165"/>
    <lineage>
        <taxon>Eukaryota</taxon>
        <taxon>Metazoa</taxon>
        <taxon>Ecdysozoa</taxon>
        <taxon>Arthropoda</taxon>
        <taxon>Crustacea</taxon>
        <taxon>Multicrustacea</taxon>
        <taxon>Hexanauplia</taxon>
        <taxon>Copepoda</taxon>
        <taxon>Siphonostomatoida</taxon>
        <taxon>Caligidae</taxon>
        <taxon>Caligus</taxon>
    </lineage>
</organism>
<dbReference type="CDD" id="cd21207">
    <property type="entry name" value="CH_dMP20-like"/>
    <property type="match status" value="1"/>
</dbReference>
<comment type="similarity">
    <text evidence="1">Belongs to the calponin family.</text>
</comment>
<evidence type="ECO:0000259" key="2">
    <source>
        <dbReference type="PROSITE" id="PS50021"/>
    </source>
</evidence>
<proteinExistence type="evidence at transcript level"/>
<dbReference type="InterPro" id="IPR036872">
    <property type="entry name" value="CH_dom_sf"/>
</dbReference>
<dbReference type="InterPro" id="IPR000557">
    <property type="entry name" value="Calponin_repeat"/>
</dbReference>
<dbReference type="SUPFAM" id="SSF47576">
    <property type="entry name" value="Calponin-homology domain, CH-domain"/>
    <property type="match status" value="1"/>
</dbReference>
<name>C1BNC2_CALRO</name>
<dbReference type="InterPro" id="IPR001715">
    <property type="entry name" value="CH_dom"/>
</dbReference>
<sequence>MAPRKPEEENEILTWIESLIGESISRAEPYEDVLQNGVILCKLMNSISPGSIPKFKEKGPAFLLMENITAFLKAAKTYGVPEEEVFQTPDLFEARNIPQVTLCLYSLGRTTQKHPEYTGAKLGPKMATKNERGFTEDQIKAGRDSQIGLQAGFNKGASQAGHRGMGNTRHM</sequence>
<evidence type="ECO:0000256" key="1">
    <source>
        <dbReference type="ARBA" id="ARBA00009631"/>
    </source>
</evidence>
<dbReference type="SMART" id="SM00033">
    <property type="entry name" value="CH"/>
    <property type="match status" value="1"/>
</dbReference>
<dbReference type="InterPro" id="IPR003096">
    <property type="entry name" value="SM22_calponin"/>
</dbReference>